<feature type="active site" evidence="19">
    <location>
        <position position="163"/>
    </location>
</feature>
<keyword evidence="7 19" id="KW-0963">Cytoplasm</keyword>
<dbReference type="InterPro" id="IPR016169">
    <property type="entry name" value="FAD-bd_PCMH_sub2"/>
</dbReference>
<keyword evidence="15 19" id="KW-0131">Cell cycle</keyword>
<name>A0A1T5EGV5_9SPHI</name>
<accession>A0A1T5EGV5</accession>
<keyword evidence="9 19" id="KW-0285">Flavoprotein</keyword>
<dbReference type="OrthoDB" id="9804753at2"/>
<evidence type="ECO:0000256" key="14">
    <source>
        <dbReference type="ARBA" id="ARBA00023002"/>
    </source>
</evidence>
<sequence>MNVQENVSLKHLNTFGVDAHARWFIEIDAEDDLKAVFADKHLKSLPHLVLGGGSNMLFTGDYEGLVIHMNIHGIANRIDGDDVYLTAGGGEVWNDLVNYAVDHEFAGMENLSLIPGSVGASPVQNIGAYGVELMDIFHSCRAFEISTGIMRVFTREECNFSYRDSVFKSEYKGRFIITEVTYKLSKTFIPNVSYGAIQQELDNRHIVSPTIKDISTIVSYIRVSKLPDPKTIGNAGSFFKNPIIPVGKFIQLQSNFPDIVHYPSIPGFIKLAAGWMIEQCGWKGKVSGNTGTWKNQALVLVNHGNASGNEIFNFSGEIIKSVQDRFDIALEREVNII</sequence>
<dbReference type="GO" id="GO:0071555">
    <property type="term" value="P:cell wall organization"/>
    <property type="evidence" value="ECO:0007669"/>
    <property type="project" value="UniProtKB-KW"/>
</dbReference>
<protein>
    <recommendedName>
        <fullName evidence="6 19">UDP-N-acetylenolpyruvoylglucosamine reductase</fullName>
        <ecNumber evidence="5 19">1.3.1.98</ecNumber>
    </recommendedName>
    <alternativeName>
        <fullName evidence="17 19">UDP-N-acetylmuramate dehydrogenase</fullName>
    </alternativeName>
</protein>
<dbReference type="GO" id="GO:0008360">
    <property type="term" value="P:regulation of cell shape"/>
    <property type="evidence" value="ECO:0007669"/>
    <property type="project" value="UniProtKB-KW"/>
</dbReference>
<dbReference type="GO" id="GO:0051301">
    <property type="term" value="P:cell division"/>
    <property type="evidence" value="ECO:0007669"/>
    <property type="project" value="UniProtKB-KW"/>
</dbReference>
<dbReference type="Gene3D" id="3.30.43.10">
    <property type="entry name" value="Uridine Diphospho-n-acetylenolpyruvylglucosamine Reductase, domain 2"/>
    <property type="match status" value="1"/>
</dbReference>
<keyword evidence="10 19" id="KW-0274">FAD</keyword>
<keyword evidence="16 19" id="KW-0961">Cell wall biogenesis/degradation</keyword>
<comment type="similarity">
    <text evidence="19">Belongs to the MurB family.</text>
</comment>
<dbReference type="InterPro" id="IPR036635">
    <property type="entry name" value="MurB_C_sf"/>
</dbReference>
<dbReference type="SUPFAM" id="SSF56194">
    <property type="entry name" value="Uridine diphospho-N-Acetylenolpyruvylglucosamine reductase, MurB, C-terminal domain"/>
    <property type="match status" value="1"/>
</dbReference>
<dbReference type="PANTHER" id="PTHR21071">
    <property type="entry name" value="UDP-N-ACETYLENOLPYRUVOYLGLUCOSAMINE REDUCTASE"/>
    <property type="match status" value="1"/>
</dbReference>
<evidence type="ECO:0000256" key="15">
    <source>
        <dbReference type="ARBA" id="ARBA00023306"/>
    </source>
</evidence>
<comment type="pathway">
    <text evidence="4 19">Cell wall biogenesis; peptidoglycan biosynthesis.</text>
</comment>
<dbReference type="GO" id="GO:0071949">
    <property type="term" value="F:FAD binding"/>
    <property type="evidence" value="ECO:0007669"/>
    <property type="project" value="InterPro"/>
</dbReference>
<evidence type="ECO:0000256" key="18">
    <source>
        <dbReference type="ARBA" id="ARBA00048914"/>
    </source>
</evidence>
<evidence type="ECO:0000256" key="11">
    <source>
        <dbReference type="ARBA" id="ARBA00022857"/>
    </source>
</evidence>
<dbReference type="UniPathway" id="UPA00219"/>
<evidence type="ECO:0000256" key="5">
    <source>
        <dbReference type="ARBA" id="ARBA00012518"/>
    </source>
</evidence>
<dbReference type="PROSITE" id="PS51387">
    <property type="entry name" value="FAD_PCMH"/>
    <property type="match status" value="1"/>
</dbReference>
<feature type="active site" evidence="19">
    <location>
        <position position="333"/>
    </location>
</feature>
<organism evidence="21 22">
    <name type="scientific">Daejeonella lutea</name>
    <dbReference type="NCBI Taxonomy" id="572036"/>
    <lineage>
        <taxon>Bacteria</taxon>
        <taxon>Pseudomonadati</taxon>
        <taxon>Bacteroidota</taxon>
        <taxon>Sphingobacteriia</taxon>
        <taxon>Sphingobacteriales</taxon>
        <taxon>Sphingobacteriaceae</taxon>
        <taxon>Daejeonella</taxon>
    </lineage>
</organism>
<evidence type="ECO:0000256" key="13">
    <source>
        <dbReference type="ARBA" id="ARBA00022984"/>
    </source>
</evidence>
<dbReference type="EC" id="1.3.1.98" evidence="5 19"/>
<keyword evidence="22" id="KW-1185">Reference proteome</keyword>
<keyword evidence="12 19" id="KW-0133">Cell shape</keyword>
<dbReference type="Gene3D" id="3.90.78.10">
    <property type="entry name" value="UDP-N-acetylenolpyruvoylglucosamine reductase, C-terminal domain"/>
    <property type="match status" value="1"/>
</dbReference>
<evidence type="ECO:0000313" key="21">
    <source>
        <dbReference type="EMBL" id="SKB83008.1"/>
    </source>
</evidence>
<evidence type="ECO:0000313" key="22">
    <source>
        <dbReference type="Proteomes" id="UP000189981"/>
    </source>
</evidence>
<dbReference type="InterPro" id="IPR036318">
    <property type="entry name" value="FAD-bd_PCMH-like_sf"/>
</dbReference>
<dbReference type="EMBL" id="FUYR01000003">
    <property type="protein sequence ID" value="SKB83008.1"/>
    <property type="molecule type" value="Genomic_DNA"/>
</dbReference>
<dbReference type="PANTHER" id="PTHR21071:SF4">
    <property type="entry name" value="UDP-N-ACETYLENOLPYRUVOYLGLUCOSAMINE REDUCTASE"/>
    <property type="match status" value="1"/>
</dbReference>
<keyword evidence="14 19" id="KW-0560">Oxidoreductase</keyword>
<dbReference type="InterPro" id="IPR016166">
    <property type="entry name" value="FAD-bd_PCMH"/>
</dbReference>
<evidence type="ECO:0000256" key="17">
    <source>
        <dbReference type="ARBA" id="ARBA00031026"/>
    </source>
</evidence>
<dbReference type="RefSeq" id="WP_079703496.1">
    <property type="nucleotide sequence ID" value="NZ_FUYR01000003.1"/>
</dbReference>
<dbReference type="Gene3D" id="3.30.465.10">
    <property type="match status" value="1"/>
</dbReference>
<evidence type="ECO:0000256" key="19">
    <source>
        <dbReference type="HAMAP-Rule" id="MF_00037"/>
    </source>
</evidence>
<keyword evidence="11 19" id="KW-0521">NADP</keyword>
<dbReference type="GO" id="GO:0005829">
    <property type="term" value="C:cytosol"/>
    <property type="evidence" value="ECO:0007669"/>
    <property type="project" value="TreeGrafter"/>
</dbReference>
<evidence type="ECO:0000256" key="3">
    <source>
        <dbReference type="ARBA" id="ARBA00004496"/>
    </source>
</evidence>
<evidence type="ECO:0000256" key="9">
    <source>
        <dbReference type="ARBA" id="ARBA00022630"/>
    </source>
</evidence>
<dbReference type="STRING" id="572036.SAMN05661099_2985"/>
<keyword evidence="13 19" id="KW-0573">Peptidoglycan synthesis</keyword>
<dbReference type="GO" id="GO:0008762">
    <property type="term" value="F:UDP-N-acetylmuramate dehydrogenase activity"/>
    <property type="evidence" value="ECO:0007669"/>
    <property type="project" value="UniProtKB-UniRule"/>
</dbReference>
<evidence type="ECO:0000256" key="6">
    <source>
        <dbReference type="ARBA" id="ARBA00015188"/>
    </source>
</evidence>
<evidence type="ECO:0000256" key="16">
    <source>
        <dbReference type="ARBA" id="ARBA00023316"/>
    </source>
</evidence>
<feature type="domain" description="FAD-binding PCMH-type" evidence="20">
    <location>
        <begin position="16"/>
        <end position="187"/>
    </location>
</feature>
<evidence type="ECO:0000256" key="2">
    <source>
        <dbReference type="ARBA" id="ARBA00003921"/>
    </source>
</evidence>
<dbReference type="Pfam" id="PF02873">
    <property type="entry name" value="MurB_C"/>
    <property type="match status" value="1"/>
</dbReference>
<comment type="function">
    <text evidence="2 19">Cell wall formation.</text>
</comment>
<dbReference type="InterPro" id="IPR006094">
    <property type="entry name" value="Oxid_FAD_bind_N"/>
</dbReference>
<dbReference type="SUPFAM" id="SSF56176">
    <property type="entry name" value="FAD-binding/transporter-associated domain-like"/>
    <property type="match status" value="1"/>
</dbReference>
<comment type="cofactor">
    <cofactor evidence="1 19">
        <name>FAD</name>
        <dbReference type="ChEBI" id="CHEBI:57692"/>
    </cofactor>
</comment>
<comment type="catalytic activity">
    <reaction evidence="18 19">
        <text>UDP-N-acetyl-alpha-D-muramate + NADP(+) = UDP-N-acetyl-3-O-(1-carboxyvinyl)-alpha-D-glucosamine + NADPH + H(+)</text>
        <dbReference type="Rhea" id="RHEA:12248"/>
        <dbReference type="ChEBI" id="CHEBI:15378"/>
        <dbReference type="ChEBI" id="CHEBI:57783"/>
        <dbReference type="ChEBI" id="CHEBI:58349"/>
        <dbReference type="ChEBI" id="CHEBI:68483"/>
        <dbReference type="ChEBI" id="CHEBI:70757"/>
        <dbReference type="EC" id="1.3.1.98"/>
    </reaction>
</comment>
<evidence type="ECO:0000256" key="4">
    <source>
        <dbReference type="ARBA" id="ARBA00004752"/>
    </source>
</evidence>
<proteinExistence type="inferred from homology"/>
<dbReference type="Pfam" id="PF01565">
    <property type="entry name" value="FAD_binding_4"/>
    <property type="match status" value="1"/>
</dbReference>
<keyword evidence="8 19" id="KW-0132">Cell division</keyword>
<evidence type="ECO:0000256" key="12">
    <source>
        <dbReference type="ARBA" id="ARBA00022960"/>
    </source>
</evidence>
<comment type="subcellular location">
    <subcellularLocation>
        <location evidence="3 19">Cytoplasm</location>
    </subcellularLocation>
</comment>
<dbReference type="InterPro" id="IPR011601">
    <property type="entry name" value="MurB_C"/>
</dbReference>
<evidence type="ECO:0000256" key="8">
    <source>
        <dbReference type="ARBA" id="ARBA00022618"/>
    </source>
</evidence>
<dbReference type="GO" id="GO:0009252">
    <property type="term" value="P:peptidoglycan biosynthetic process"/>
    <property type="evidence" value="ECO:0007669"/>
    <property type="project" value="UniProtKB-UniRule"/>
</dbReference>
<dbReference type="NCBIfam" id="TIGR00179">
    <property type="entry name" value="murB"/>
    <property type="match status" value="1"/>
</dbReference>
<feature type="active site" description="Proton donor" evidence="19">
    <location>
        <position position="237"/>
    </location>
</feature>
<dbReference type="InterPro" id="IPR003170">
    <property type="entry name" value="MurB"/>
</dbReference>
<dbReference type="HAMAP" id="MF_00037">
    <property type="entry name" value="MurB"/>
    <property type="match status" value="1"/>
</dbReference>
<dbReference type="Proteomes" id="UP000189981">
    <property type="component" value="Unassembled WGS sequence"/>
</dbReference>
<evidence type="ECO:0000256" key="1">
    <source>
        <dbReference type="ARBA" id="ARBA00001974"/>
    </source>
</evidence>
<reference evidence="22" key="1">
    <citation type="submission" date="2017-02" db="EMBL/GenBank/DDBJ databases">
        <authorList>
            <person name="Varghese N."/>
            <person name="Submissions S."/>
        </authorList>
    </citation>
    <scope>NUCLEOTIDE SEQUENCE [LARGE SCALE GENOMIC DNA]</scope>
    <source>
        <strain evidence="22">DSM 22385</strain>
    </source>
</reference>
<dbReference type="NCBIfam" id="NF000755">
    <property type="entry name" value="PRK00046.1"/>
    <property type="match status" value="1"/>
</dbReference>
<evidence type="ECO:0000259" key="20">
    <source>
        <dbReference type="PROSITE" id="PS51387"/>
    </source>
</evidence>
<dbReference type="InterPro" id="IPR016167">
    <property type="entry name" value="FAD-bd_PCMH_sub1"/>
</dbReference>
<dbReference type="AlphaFoldDB" id="A0A1T5EGV5"/>
<evidence type="ECO:0000256" key="7">
    <source>
        <dbReference type="ARBA" id="ARBA00022490"/>
    </source>
</evidence>
<gene>
    <name evidence="19" type="primary">murB</name>
    <name evidence="21" type="ORF">SAMN05661099_2985</name>
</gene>
<evidence type="ECO:0000256" key="10">
    <source>
        <dbReference type="ARBA" id="ARBA00022827"/>
    </source>
</evidence>